<dbReference type="PANTHER" id="PTHR21098">
    <property type="entry name" value="RIBOFLAVIN SYNTHASE ALPHA CHAIN"/>
    <property type="match status" value="1"/>
</dbReference>
<dbReference type="PIRSF" id="PIRSF000498">
    <property type="entry name" value="Riboflavin_syn_A"/>
    <property type="match status" value="1"/>
</dbReference>
<dbReference type="InterPro" id="IPR023366">
    <property type="entry name" value="ATP_synth_asu-like_sf"/>
</dbReference>
<feature type="domain" description="Lumazine-binding" evidence="8">
    <location>
        <begin position="97"/>
        <end position="193"/>
    </location>
</feature>
<dbReference type="GO" id="GO:0004746">
    <property type="term" value="F:riboflavin synthase activity"/>
    <property type="evidence" value="ECO:0007669"/>
    <property type="project" value="UniProtKB-EC"/>
</dbReference>
<dbReference type="InterPro" id="IPR001783">
    <property type="entry name" value="Lumazine-bd"/>
</dbReference>
<evidence type="ECO:0000256" key="1">
    <source>
        <dbReference type="ARBA" id="ARBA00002803"/>
    </source>
</evidence>
<evidence type="ECO:0000256" key="3">
    <source>
        <dbReference type="ARBA" id="ARBA00012827"/>
    </source>
</evidence>
<evidence type="ECO:0000313" key="9">
    <source>
        <dbReference type="EMBL" id="SVA82337.1"/>
    </source>
</evidence>
<keyword evidence="7" id="KW-0677">Repeat</keyword>
<dbReference type="FunFam" id="2.40.30.20:FF:000004">
    <property type="entry name" value="Riboflavin synthase, alpha subunit"/>
    <property type="match status" value="1"/>
</dbReference>
<proteinExistence type="predicted"/>
<accession>A0A381Z0T3</accession>
<dbReference type="Pfam" id="PF00677">
    <property type="entry name" value="Lum_binding"/>
    <property type="match status" value="2"/>
</dbReference>
<organism evidence="9">
    <name type="scientific">marine metagenome</name>
    <dbReference type="NCBI Taxonomy" id="408172"/>
    <lineage>
        <taxon>unclassified sequences</taxon>
        <taxon>metagenomes</taxon>
        <taxon>ecological metagenomes</taxon>
    </lineage>
</organism>
<evidence type="ECO:0000256" key="5">
    <source>
        <dbReference type="ARBA" id="ARBA00022619"/>
    </source>
</evidence>
<dbReference type="EC" id="2.5.1.9" evidence="3"/>
<protein>
    <recommendedName>
        <fullName evidence="4">Riboflavin synthase</fullName>
        <ecNumber evidence="3">2.5.1.9</ecNumber>
    </recommendedName>
</protein>
<dbReference type="InterPro" id="IPR026017">
    <property type="entry name" value="Lumazine-bd_dom"/>
</dbReference>
<dbReference type="GO" id="GO:0009231">
    <property type="term" value="P:riboflavin biosynthetic process"/>
    <property type="evidence" value="ECO:0007669"/>
    <property type="project" value="UniProtKB-KW"/>
</dbReference>
<evidence type="ECO:0000256" key="2">
    <source>
        <dbReference type="ARBA" id="ARBA00004887"/>
    </source>
</evidence>
<dbReference type="Gene3D" id="2.40.30.20">
    <property type="match status" value="2"/>
</dbReference>
<evidence type="ECO:0000256" key="6">
    <source>
        <dbReference type="ARBA" id="ARBA00022679"/>
    </source>
</evidence>
<dbReference type="PROSITE" id="PS51177">
    <property type="entry name" value="LUMAZINE_BIND"/>
    <property type="match status" value="2"/>
</dbReference>
<dbReference type="NCBIfam" id="TIGR00187">
    <property type="entry name" value="ribE"/>
    <property type="match status" value="1"/>
</dbReference>
<dbReference type="PANTHER" id="PTHR21098:SF0">
    <property type="entry name" value="RIBOFLAVIN SYNTHASE"/>
    <property type="match status" value="1"/>
</dbReference>
<keyword evidence="5" id="KW-0686">Riboflavin biosynthesis</keyword>
<sequence>MFTGIVQGVRKVTVITDLKGGRRLRIQLNDLAENLQHGSSVAVNGVCLTAIKIEESCAEFDIIQESLDRSNLGALVIGDSVDIERACYFGDEVGGHQVTGHIDCTGKIDEIRKTPNNRDVVVYCEEEWGGYLIPKGWIAIDGVSLTVVDVGDNWFSISLIPETLKHTVLGQKVEGDKVNLEFDLTTKVIVKTIQRMFPEIKKQILSGMRKIGSTNNNAVDNK</sequence>
<dbReference type="FunFam" id="2.40.30.20:FF:000003">
    <property type="entry name" value="Riboflavin synthase, alpha subunit"/>
    <property type="match status" value="1"/>
</dbReference>
<evidence type="ECO:0000256" key="7">
    <source>
        <dbReference type="ARBA" id="ARBA00022737"/>
    </source>
</evidence>
<evidence type="ECO:0000256" key="4">
    <source>
        <dbReference type="ARBA" id="ARBA00013950"/>
    </source>
</evidence>
<dbReference type="NCBIfam" id="NF009566">
    <property type="entry name" value="PRK13020.1"/>
    <property type="match status" value="1"/>
</dbReference>
<dbReference type="SUPFAM" id="SSF63380">
    <property type="entry name" value="Riboflavin synthase domain-like"/>
    <property type="match status" value="2"/>
</dbReference>
<dbReference type="AlphaFoldDB" id="A0A381Z0T3"/>
<reference evidence="9" key="1">
    <citation type="submission" date="2018-05" db="EMBL/GenBank/DDBJ databases">
        <authorList>
            <person name="Lanie J.A."/>
            <person name="Ng W.-L."/>
            <person name="Kazmierczak K.M."/>
            <person name="Andrzejewski T.M."/>
            <person name="Davidsen T.M."/>
            <person name="Wayne K.J."/>
            <person name="Tettelin H."/>
            <person name="Glass J.I."/>
            <person name="Rusch D."/>
            <person name="Podicherti R."/>
            <person name="Tsui H.-C.T."/>
            <person name="Winkler M.E."/>
        </authorList>
    </citation>
    <scope>NUCLEOTIDE SEQUENCE</scope>
</reference>
<dbReference type="NCBIfam" id="NF006767">
    <property type="entry name" value="PRK09289.1"/>
    <property type="match status" value="1"/>
</dbReference>
<comment type="function">
    <text evidence="1">Catalyzes the dismutation of two molecules of 6,7-dimethyl-8-ribityllumazine, resulting in the formation of riboflavin and 5-amino-6-(D-ribitylamino)uracil.</text>
</comment>
<evidence type="ECO:0000259" key="8">
    <source>
        <dbReference type="PROSITE" id="PS51177"/>
    </source>
</evidence>
<dbReference type="CDD" id="cd00402">
    <property type="entry name" value="Riboflavin_synthase_like"/>
    <property type="match status" value="1"/>
</dbReference>
<keyword evidence="6" id="KW-0808">Transferase</keyword>
<dbReference type="InterPro" id="IPR017938">
    <property type="entry name" value="Riboflavin_synthase-like_b-brl"/>
</dbReference>
<feature type="domain" description="Lumazine-binding" evidence="8">
    <location>
        <begin position="1"/>
        <end position="96"/>
    </location>
</feature>
<gene>
    <name evidence="9" type="ORF">METZ01_LOCUS135191</name>
</gene>
<comment type="pathway">
    <text evidence="2">Cofactor biosynthesis; riboflavin biosynthesis; riboflavin from 2-hydroxy-3-oxobutyl phosphate and 5-amino-6-(D-ribitylamino)uracil: step 2/2.</text>
</comment>
<name>A0A381Z0T3_9ZZZZ</name>
<dbReference type="EMBL" id="UINC01019447">
    <property type="protein sequence ID" value="SVA82337.1"/>
    <property type="molecule type" value="Genomic_DNA"/>
</dbReference>